<evidence type="ECO:0000259" key="3">
    <source>
        <dbReference type="Pfam" id="PF05043"/>
    </source>
</evidence>
<evidence type="ECO:0000313" key="4">
    <source>
        <dbReference type="EMBL" id="MBC1317659.1"/>
    </source>
</evidence>
<comment type="caution">
    <text evidence="5">The sequence shown here is derived from an EMBL/GenBank/DDBJ whole genome shotgun (WGS) entry which is preliminary data.</text>
</comment>
<sequence>MRNIITASGYRRLEMLNILFFAEKSLSKKELAEAVGCSLNTLNADIKLFNSICPPEIAYVYTEDKRLFLAVATDVNFDYLQAHMITNSDLFALSKSIFKDEKLTISEWTQKNFISAASFYLKLKEIDSFLARSRLILNNTPLKIEGNEVNIRFYFYHLFCKSYPYSGWISEEISFDQINRFIQKFEANMGVFFSLSSRMEYAIAICVCLNRIKQGYQAELSEDEKNTIEDIYTYYRADNIDFSDLDQFLDEPVSLIERYVILNISFLCSFTDISLERTRFRIDYHQKFRRQRYILAEDIMTLLDGRIYETDTIKLAILDYLTRFNFVKKTNLILDVDYFHKKFVPNIITVEEITKKLQKYERHPDYSFIRDNMKVIATYLHDLFNVSLMNESFAKRLHVKVISKNGFLWEEYLKGQIRNHYSEEYIIFCEELEPKEHLPQYDLIISDSPIDMPNKTEVLVWHVPPAKRDLEKLREIIDTWKK</sequence>
<dbReference type="InterPro" id="IPR050661">
    <property type="entry name" value="BglG_antiterminators"/>
</dbReference>
<keyword evidence="2" id="KW-0804">Transcription</keyword>
<evidence type="ECO:0000313" key="5">
    <source>
        <dbReference type="EMBL" id="MBC1331616.1"/>
    </source>
</evidence>
<gene>
    <name evidence="5" type="ORF">HB759_06675</name>
    <name evidence="4" type="ORF">HB811_12825</name>
    <name evidence="6" type="ORF">HCA55_03155</name>
</gene>
<dbReference type="Proteomes" id="UP000532866">
    <property type="component" value="Unassembled WGS sequence"/>
</dbReference>
<dbReference type="PANTHER" id="PTHR30185:SF18">
    <property type="entry name" value="TRANSCRIPTIONAL REGULATOR MTLR"/>
    <property type="match status" value="1"/>
</dbReference>
<protein>
    <recommendedName>
        <fullName evidence="3">Mga helix-turn-helix domain-containing protein</fullName>
    </recommendedName>
</protein>
<evidence type="ECO:0000256" key="1">
    <source>
        <dbReference type="ARBA" id="ARBA00023015"/>
    </source>
</evidence>
<dbReference type="InterPro" id="IPR007737">
    <property type="entry name" value="Mga_HTH"/>
</dbReference>
<evidence type="ECO:0000256" key="2">
    <source>
        <dbReference type="ARBA" id="ARBA00023163"/>
    </source>
</evidence>
<dbReference type="PANTHER" id="PTHR30185">
    <property type="entry name" value="CRYPTIC BETA-GLUCOSIDE BGL OPERON ANTITERMINATOR"/>
    <property type="match status" value="1"/>
</dbReference>
<name>A0A7X0TLX3_9LIST</name>
<proteinExistence type="predicted"/>
<accession>A0A7X0TLX3</accession>
<dbReference type="EMBL" id="JAAROV010000003">
    <property type="protein sequence ID" value="MBC1317659.1"/>
    <property type="molecule type" value="Genomic_DNA"/>
</dbReference>
<reference evidence="7 8" key="1">
    <citation type="submission" date="2020-03" db="EMBL/GenBank/DDBJ databases">
        <title>Soil Listeria distribution.</title>
        <authorList>
            <person name="Liao J."/>
            <person name="Wiedmann M."/>
        </authorList>
    </citation>
    <scope>NUCLEOTIDE SEQUENCE [LARGE SCALE GENOMIC DNA]</scope>
    <source>
        <strain evidence="6 9">FSL L7-0990</strain>
        <strain evidence="4 8">FSL L7-1816</strain>
        <strain evidence="5 7">FSL L7-1833</strain>
    </source>
</reference>
<organism evidence="5 7">
    <name type="scientific">Listeria booriae</name>
    <dbReference type="NCBI Taxonomy" id="1552123"/>
    <lineage>
        <taxon>Bacteria</taxon>
        <taxon>Bacillati</taxon>
        <taxon>Bacillota</taxon>
        <taxon>Bacilli</taxon>
        <taxon>Bacillales</taxon>
        <taxon>Listeriaceae</taxon>
        <taxon>Listeria</taxon>
    </lineage>
</organism>
<evidence type="ECO:0000313" key="9">
    <source>
        <dbReference type="Proteomes" id="UP000548082"/>
    </source>
</evidence>
<keyword evidence="1" id="KW-0805">Transcription regulation</keyword>
<dbReference type="Gene3D" id="3.40.50.2300">
    <property type="match status" value="1"/>
</dbReference>
<feature type="domain" description="Mga helix-turn-helix" evidence="3">
    <location>
        <begin position="80"/>
        <end position="159"/>
    </location>
</feature>
<evidence type="ECO:0000313" key="7">
    <source>
        <dbReference type="Proteomes" id="UP000532866"/>
    </source>
</evidence>
<dbReference type="AlphaFoldDB" id="A0A7X0TLX3"/>
<evidence type="ECO:0000313" key="6">
    <source>
        <dbReference type="EMBL" id="MBC1795705.1"/>
    </source>
</evidence>
<dbReference type="Proteomes" id="UP000548082">
    <property type="component" value="Unassembled WGS sequence"/>
</dbReference>
<dbReference type="RefSeq" id="WP_185357457.1">
    <property type="nucleotide sequence ID" value="NZ_JAARMW010000005.1"/>
</dbReference>
<dbReference type="Pfam" id="PF05043">
    <property type="entry name" value="Mga"/>
    <property type="match status" value="1"/>
</dbReference>
<dbReference type="EMBL" id="JAARVD010000002">
    <property type="protein sequence ID" value="MBC1795705.1"/>
    <property type="molecule type" value="Genomic_DNA"/>
</dbReference>
<dbReference type="EMBL" id="JAAROL010000002">
    <property type="protein sequence ID" value="MBC1331616.1"/>
    <property type="molecule type" value="Genomic_DNA"/>
</dbReference>
<evidence type="ECO:0000313" key="8">
    <source>
        <dbReference type="Proteomes" id="UP000543379"/>
    </source>
</evidence>
<dbReference type="Proteomes" id="UP000543379">
    <property type="component" value="Unassembled WGS sequence"/>
</dbReference>